<evidence type="ECO:0000313" key="1">
    <source>
        <dbReference type="EnsemblMetazoa" id="GPPI011266-PA"/>
    </source>
</evidence>
<organism evidence="1 2">
    <name type="scientific">Glossina palpalis gambiensis</name>
    <dbReference type="NCBI Taxonomy" id="67801"/>
    <lineage>
        <taxon>Eukaryota</taxon>
        <taxon>Metazoa</taxon>
        <taxon>Ecdysozoa</taxon>
        <taxon>Arthropoda</taxon>
        <taxon>Hexapoda</taxon>
        <taxon>Insecta</taxon>
        <taxon>Pterygota</taxon>
        <taxon>Neoptera</taxon>
        <taxon>Endopterygota</taxon>
        <taxon>Diptera</taxon>
        <taxon>Brachycera</taxon>
        <taxon>Muscomorpha</taxon>
        <taxon>Hippoboscoidea</taxon>
        <taxon>Glossinidae</taxon>
        <taxon>Glossina</taxon>
    </lineage>
</organism>
<reference evidence="2" key="1">
    <citation type="submission" date="2015-01" db="EMBL/GenBank/DDBJ databases">
        <authorList>
            <person name="Aksoy S."/>
            <person name="Warren W."/>
            <person name="Wilson R.K."/>
        </authorList>
    </citation>
    <scope>NUCLEOTIDE SEQUENCE [LARGE SCALE GENOMIC DNA]</scope>
    <source>
        <strain evidence="2">IAEA</strain>
    </source>
</reference>
<sequence>MPNAKGTKWKANSFGGASQAKGRCIALEKVDDEAKQPNSTNLVHCCALTFYGSKQRKLTLFLFAKLLNVTNICMKGFKKWENIESFTPYFQNSQSCFTNLVTQYLPKKPNQSREKIGNKSRKPFILLSNISQPKAKVHTTIIRPIPACFVATLGKGHNNNF</sequence>
<evidence type="ECO:0000313" key="2">
    <source>
        <dbReference type="Proteomes" id="UP000092460"/>
    </source>
</evidence>
<dbReference type="VEuPathDB" id="VectorBase:GPPI011266"/>
<dbReference type="Proteomes" id="UP000092460">
    <property type="component" value="Unassembled WGS sequence"/>
</dbReference>
<reference evidence="1" key="2">
    <citation type="submission" date="2020-05" db="UniProtKB">
        <authorList>
            <consortium name="EnsemblMetazoa"/>
        </authorList>
    </citation>
    <scope>IDENTIFICATION</scope>
    <source>
        <strain evidence="1">IAEA</strain>
    </source>
</reference>
<dbReference type="AlphaFoldDB" id="A0A1B0AWN3"/>
<accession>A0A1B0AWN3</accession>
<dbReference type="STRING" id="67801.A0A1B0AWN3"/>
<protein>
    <submittedName>
        <fullName evidence="1">Uncharacterized protein</fullName>
    </submittedName>
</protein>
<proteinExistence type="predicted"/>
<name>A0A1B0AWN3_9MUSC</name>
<keyword evidence="2" id="KW-1185">Reference proteome</keyword>
<dbReference type="EMBL" id="JXJN01004834">
    <property type="status" value="NOT_ANNOTATED_CDS"/>
    <property type="molecule type" value="Genomic_DNA"/>
</dbReference>
<dbReference type="EnsemblMetazoa" id="GPPI011266-RA">
    <property type="protein sequence ID" value="GPPI011266-PA"/>
    <property type="gene ID" value="GPPI011266"/>
</dbReference>